<name>A0A6B3P0B4_9PSED</name>
<evidence type="ECO:0000313" key="1">
    <source>
        <dbReference type="EMBL" id="NER65858.1"/>
    </source>
</evidence>
<keyword evidence="2" id="KW-1185">Reference proteome</keyword>
<dbReference type="Proteomes" id="UP000482634">
    <property type="component" value="Unassembled WGS sequence"/>
</dbReference>
<accession>A0A6B3P0B4</accession>
<comment type="caution">
    <text evidence="1">The sequence shown here is derived from an EMBL/GenBank/DDBJ whole genome shotgun (WGS) entry which is preliminary data.</text>
</comment>
<protein>
    <submittedName>
        <fullName evidence="1">Alpha-xenorhabdolysin family binary toxin subunit A</fullName>
    </submittedName>
</protein>
<proteinExistence type="predicted"/>
<gene>
    <name evidence="1" type="ORF">G3436_20815</name>
</gene>
<organism evidence="1 2">
    <name type="scientific">Pseudomonas brassicae</name>
    <dbReference type="NCBI Taxonomy" id="2708063"/>
    <lineage>
        <taxon>Bacteria</taxon>
        <taxon>Pseudomonadati</taxon>
        <taxon>Pseudomonadota</taxon>
        <taxon>Gammaproteobacteria</taxon>
        <taxon>Pseudomonadales</taxon>
        <taxon>Pseudomonadaceae</taxon>
        <taxon>Pseudomonas</taxon>
    </lineage>
</organism>
<reference evidence="1 2" key="1">
    <citation type="submission" date="2020-02" db="EMBL/GenBank/DDBJ databases">
        <title>Broccoli isolated Pseudomonas sp.</title>
        <authorList>
            <person name="Fujikawa T."/>
            <person name="Sawada H."/>
        </authorList>
    </citation>
    <scope>NUCLEOTIDE SEQUENCE [LARGE SCALE GENOMIC DNA]</scope>
    <source>
        <strain evidence="1 2">MAFF212427</strain>
    </source>
</reference>
<dbReference type="EMBL" id="JAAHBU010000332">
    <property type="protein sequence ID" value="NER65858.1"/>
    <property type="molecule type" value="Genomic_DNA"/>
</dbReference>
<dbReference type="NCBIfam" id="NF033928">
    <property type="entry name" value="alph_xenorhab_A"/>
    <property type="match status" value="1"/>
</dbReference>
<dbReference type="SUPFAM" id="SSF58100">
    <property type="entry name" value="Bacterial hemolysins"/>
    <property type="match status" value="1"/>
</dbReference>
<sequence length="284" mass="32428">MQETQRVVGDLRQQDQYHRQTVIKYCHETEVALGKHRRWDDLEFLDPIALTDGDRGIVNSLVEYMQVLRVDANSFAKRVTRVRAQAEAFRDEARWSLAPDVSEMKTAALREGDGHSASEIREELDKVDGLIAELRREYDEYVKSSLYGLAGGLIGVTITASIYAPKAEATRKERNRKLERRDQLSEQLVDAQAYEGHMQRLISNLDILDSRVQDVTVAAAHLQSAWQSVETYIDASIEDLESISTGQQLARFVLFFQRFLGQWSVIESNAQVMNKMFDDAVSER</sequence>
<dbReference type="AlphaFoldDB" id="A0A6B3P0B4"/>
<dbReference type="CDD" id="cd22657">
    <property type="entry name" value="ClyA_XaxA-like"/>
    <property type="match status" value="1"/>
</dbReference>
<dbReference type="Gene3D" id="1.20.1170.10">
    <property type="match status" value="1"/>
</dbReference>
<evidence type="ECO:0000313" key="2">
    <source>
        <dbReference type="Proteomes" id="UP000482634"/>
    </source>
</evidence>